<dbReference type="CDD" id="cd02440">
    <property type="entry name" value="AdoMet_MTases"/>
    <property type="match status" value="1"/>
</dbReference>
<dbReference type="Proteomes" id="UP000184774">
    <property type="component" value="Unassembled WGS sequence"/>
</dbReference>
<dbReference type="GO" id="GO:0008825">
    <property type="term" value="F:cyclopropane-fatty-acyl-phospholipid synthase activity"/>
    <property type="evidence" value="ECO:0007669"/>
    <property type="project" value="UniProtKB-EC"/>
</dbReference>
<keyword evidence="3 7" id="KW-0808">Transferase</keyword>
<dbReference type="Gene3D" id="3.40.50.150">
    <property type="entry name" value="Vaccinia Virus protein VP39"/>
    <property type="match status" value="1"/>
</dbReference>
<name>A0A1N6M9B5_9VIBR</name>
<evidence type="ECO:0000256" key="6">
    <source>
        <dbReference type="PIRSR" id="PIRSR003085-1"/>
    </source>
</evidence>
<dbReference type="InterPro" id="IPR003333">
    <property type="entry name" value="CMAS"/>
</dbReference>
<dbReference type="OrthoDB" id="9782855at2"/>
<dbReference type="SUPFAM" id="SSF53335">
    <property type="entry name" value="S-adenosyl-L-methionine-dependent methyltransferases"/>
    <property type="match status" value="1"/>
</dbReference>
<accession>A0A1N6M9B5</accession>
<evidence type="ECO:0000313" key="8">
    <source>
        <dbReference type="Proteomes" id="UP000184774"/>
    </source>
</evidence>
<dbReference type="PIRSF" id="PIRSF003085">
    <property type="entry name" value="CMAS"/>
    <property type="match status" value="1"/>
</dbReference>
<dbReference type="EMBL" id="FSSB01000024">
    <property type="protein sequence ID" value="SIO96033.1"/>
    <property type="molecule type" value="Genomic_DNA"/>
</dbReference>
<evidence type="ECO:0000256" key="1">
    <source>
        <dbReference type="ARBA" id="ARBA00010815"/>
    </source>
</evidence>
<gene>
    <name evidence="7" type="primary">cfa</name>
    <name evidence="7" type="ORF">VSP9026_03789</name>
</gene>
<keyword evidence="2 7" id="KW-0489">Methyltransferase</keyword>
<evidence type="ECO:0000256" key="4">
    <source>
        <dbReference type="ARBA" id="ARBA00022691"/>
    </source>
</evidence>
<protein>
    <submittedName>
        <fullName evidence="7">Cyclopropane-fatty-acyl-phospholipid synthase</fullName>
        <ecNumber evidence="7">2.1.1.79</ecNumber>
    </submittedName>
</protein>
<dbReference type="GO" id="GO:0008610">
    <property type="term" value="P:lipid biosynthetic process"/>
    <property type="evidence" value="ECO:0007669"/>
    <property type="project" value="InterPro"/>
</dbReference>
<dbReference type="AlphaFoldDB" id="A0A1N6M9B5"/>
<dbReference type="RefSeq" id="WP_074374510.1">
    <property type="nucleotide sequence ID" value="NZ_AP024907.1"/>
</dbReference>
<sequence>MFNSPSLEMPKSLTSWQQGARAMVLKSLRLIKVGSLTLEENFAGQARISDAVSQQSAVEQFGFAHDDQPQAHIRVNHPDFYASVLKGGSIAAAEAYMDGWWDSPNLTVVTELMARNLNALDQLEAQSSVLVRAMNKVGHWLKRNSIGRAKQNIEAHYDLGNDLYQTFLDQRMLYSSALYLNTSDSLEQAQIQKMDRLCQQLQLTANDHVIEIGTGWGAMAIYIAQHYGCQVTTTTISEQQYAYAQAEIERLGLSEQITLLKQDYRLLNGQFDKLVSIEMIEAVGKSYLPSYIAKCQSLLKPGGRMAIQAITIADQRFDSYSNDVDFIQKYIFPGGFLPSITVLTQMATRHTDFVVRDVFDLGLDYAQTLADWRCRFDASCNKVKSLGYDERFVRMWRYYLCYCEGGFKARTISTIHMTLQRAQ</sequence>
<dbReference type="InterPro" id="IPR029063">
    <property type="entry name" value="SAM-dependent_MTases_sf"/>
</dbReference>
<comment type="similarity">
    <text evidence="1">Belongs to the CFA/CMAS family.</text>
</comment>
<dbReference type="PANTHER" id="PTHR43667">
    <property type="entry name" value="CYCLOPROPANE-FATTY-ACYL-PHOSPHOLIPID SYNTHASE"/>
    <property type="match status" value="1"/>
</dbReference>
<dbReference type="EC" id="2.1.1.79" evidence="7"/>
<reference evidence="7 8" key="1">
    <citation type="submission" date="2016-12" db="EMBL/GenBank/DDBJ databases">
        <authorList>
            <person name="Song W.-J."/>
            <person name="Kurnit D.M."/>
        </authorList>
    </citation>
    <scope>NUCLEOTIDE SEQUENCE [LARGE SCALE GENOMIC DNA]</scope>
    <source>
        <strain evidence="7 8">CECT 9026</strain>
    </source>
</reference>
<proteinExistence type="inferred from homology"/>
<evidence type="ECO:0000256" key="5">
    <source>
        <dbReference type="ARBA" id="ARBA00023098"/>
    </source>
</evidence>
<evidence type="ECO:0000256" key="2">
    <source>
        <dbReference type="ARBA" id="ARBA00022603"/>
    </source>
</evidence>
<keyword evidence="5" id="KW-0443">Lipid metabolism</keyword>
<dbReference type="InterPro" id="IPR050723">
    <property type="entry name" value="CFA/CMAS"/>
</dbReference>
<evidence type="ECO:0000256" key="3">
    <source>
        <dbReference type="ARBA" id="ARBA00022679"/>
    </source>
</evidence>
<evidence type="ECO:0000313" key="7">
    <source>
        <dbReference type="EMBL" id="SIO96033.1"/>
    </source>
</evidence>
<dbReference type="Pfam" id="PF02353">
    <property type="entry name" value="CMAS"/>
    <property type="match status" value="1"/>
</dbReference>
<organism evidence="7 8">
    <name type="scientific">Vibrio spartinae</name>
    <dbReference type="NCBI Taxonomy" id="1918945"/>
    <lineage>
        <taxon>Bacteria</taxon>
        <taxon>Pseudomonadati</taxon>
        <taxon>Pseudomonadota</taxon>
        <taxon>Gammaproteobacteria</taxon>
        <taxon>Vibrionales</taxon>
        <taxon>Vibrionaceae</taxon>
        <taxon>Vibrio</taxon>
    </lineage>
</organism>
<dbReference type="GO" id="GO:0032259">
    <property type="term" value="P:methylation"/>
    <property type="evidence" value="ECO:0007669"/>
    <property type="project" value="UniProtKB-KW"/>
</dbReference>
<dbReference type="PANTHER" id="PTHR43667:SF2">
    <property type="entry name" value="FATTY ACID C-METHYL TRANSFERASE"/>
    <property type="match status" value="1"/>
</dbReference>
<keyword evidence="4" id="KW-0949">S-adenosyl-L-methionine</keyword>
<feature type="active site" evidence="6">
    <location>
        <position position="403"/>
    </location>
</feature>